<dbReference type="EMBL" id="GIKN01007690">
    <property type="protein sequence ID" value="NIE49963.1"/>
    <property type="molecule type" value="Transcribed_RNA"/>
</dbReference>
<name>A0A6G5AI52_RHIMP</name>
<proteinExistence type="predicted"/>
<protein>
    <submittedName>
        <fullName evidence="1">Uncharacterized protein</fullName>
    </submittedName>
</protein>
<evidence type="ECO:0000313" key="1">
    <source>
        <dbReference type="EMBL" id="NIE49963.1"/>
    </source>
</evidence>
<organism evidence="1">
    <name type="scientific">Rhipicephalus microplus</name>
    <name type="common">Cattle tick</name>
    <name type="synonym">Boophilus microplus</name>
    <dbReference type="NCBI Taxonomy" id="6941"/>
    <lineage>
        <taxon>Eukaryota</taxon>
        <taxon>Metazoa</taxon>
        <taxon>Ecdysozoa</taxon>
        <taxon>Arthropoda</taxon>
        <taxon>Chelicerata</taxon>
        <taxon>Arachnida</taxon>
        <taxon>Acari</taxon>
        <taxon>Parasitiformes</taxon>
        <taxon>Ixodida</taxon>
        <taxon>Ixodoidea</taxon>
        <taxon>Ixodidae</taxon>
        <taxon>Rhipicephalinae</taxon>
        <taxon>Rhipicephalus</taxon>
        <taxon>Boophilus</taxon>
    </lineage>
</organism>
<accession>A0A6G5AI52</accession>
<sequence length="120" mass="14052">MTSAECRPHFIIVRSLACQAFSCSKRDVYIKKFVLLFLVPFKVRCRLHKMHSLPLTVIIVVTQNRFYTCPTDSLFGVMEYIILRFFLHLSHVRLVLLLLKLNNRSGCSEMKFSSEHVLLF</sequence>
<dbReference type="AlphaFoldDB" id="A0A6G5AI52"/>
<reference evidence="1" key="1">
    <citation type="submission" date="2020-03" db="EMBL/GenBank/DDBJ databases">
        <title>A transcriptome and proteome of the tick Rhipicephalus microplus shaped by the genetic composition of its hosts and developmental stage.</title>
        <authorList>
            <person name="Garcia G.R."/>
            <person name="Ribeiro J.M.C."/>
            <person name="Maruyama S.R."/>
            <person name="Gardinasse L.G."/>
            <person name="Nelson K."/>
            <person name="Ferreira B.R."/>
            <person name="Andrade T.G."/>
            <person name="Santos I.K.F.M."/>
        </authorList>
    </citation>
    <scope>NUCLEOTIDE SEQUENCE</scope>
    <source>
        <strain evidence="1">NSGR</strain>
        <tissue evidence="1">Salivary glands</tissue>
    </source>
</reference>